<feature type="transmembrane region" description="Helical" evidence="7">
    <location>
        <begin position="345"/>
        <end position="370"/>
    </location>
</feature>
<dbReference type="EMBL" id="VJMH01005865">
    <property type="protein sequence ID" value="KAF0692621.1"/>
    <property type="molecule type" value="Genomic_DNA"/>
</dbReference>
<keyword evidence="6 7" id="KW-0472">Membrane</keyword>
<evidence type="ECO:0000313" key="8">
    <source>
        <dbReference type="EMBL" id="KAF0692621.1"/>
    </source>
</evidence>
<feature type="transmembrane region" description="Helical" evidence="7">
    <location>
        <begin position="251"/>
        <end position="271"/>
    </location>
</feature>
<feature type="transmembrane region" description="Helical" evidence="7">
    <location>
        <begin position="67"/>
        <end position="85"/>
    </location>
</feature>
<comment type="subcellular location">
    <subcellularLocation>
        <location evidence="1">Membrane</location>
        <topology evidence="1">Multi-pass membrane protein</topology>
    </subcellularLocation>
</comment>
<sequence length="406" mass="42498">MASSPSMLPAFHAALDGDSTAEIDQRDMCRASFLFLAMGFGYLFPYWALAQPVDYWHLLFPSFNVEFSISCAYNIASTAALVGILCHGGKQRYTGRIVGGFVAQVVVLVVLPASYFVLPAPALLFQSAHLTMVLASTVVVAIAGSFLDSSVFALAALFPHGGAIANVQLGIGLSLLVTALYRDATKAFFADDMVVASTMLYFGAGAITVGGGIAAYFVLLRLPLTRACLKADAAQDTVHFSLLQKVLVNQLLVAASCLCTLLLWPGVVSAIPSYQFPHLNANGWWPLLLMTVYAASDVAGRVGVQHVRLGVTAATIWKLVLPRFLLVPLLVGAATGAIAHDAISIAGVVVLGVTHGYVGTLSVVVVNHIVDATEQSATGMLSVFFLNAGLVAGATLSLGLANVVGL</sequence>
<comment type="similarity">
    <text evidence="2">Belongs to the SLC29A/ENT transporter (TC 2.A.57) family.</text>
</comment>
<evidence type="ECO:0000256" key="1">
    <source>
        <dbReference type="ARBA" id="ARBA00004141"/>
    </source>
</evidence>
<dbReference type="GO" id="GO:0005337">
    <property type="term" value="F:nucleoside transmembrane transporter activity"/>
    <property type="evidence" value="ECO:0007669"/>
    <property type="project" value="InterPro"/>
</dbReference>
<keyword evidence="4 7" id="KW-0812">Transmembrane</keyword>
<dbReference type="AlphaFoldDB" id="A0A485L6J1"/>
<gene>
    <name evidence="9" type="primary">Aste57867_16324</name>
    <name evidence="8" type="ORF">As57867_016267</name>
    <name evidence="9" type="ORF">ASTE57867_16324</name>
</gene>
<feature type="transmembrane region" description="Helical" evidence="7">
    <location>
        <begin position="28"/>
        <end position="47"/>
    </location>
</feature>
<evidence type="ECO:0000313" key="9">
    <source>
        <dbReference type="EMBL" id="VFT93100.1"/>
    </source>
</evidence>
<feature type="transmembrane region" description="Helical" evidence="7">
    <location>
        <begin position="283"/>
        <end position="304"/>
    </location>
</feature>
<evidence type="ECO:0000256" key="2">
    <source>
        <dbReference type="ARBA" id="ARBA00007965"/>
    </source>
</evidence>
<keyword evidence="5 7" id="KW-1133">Transmembrane helix</keyword>
<dbReference type="PANTHER" id="PTHR10332:SF10">
    <property type="entry name" value="EQUILIBRATIVE NUCLEOSIDE TRANSPORTER 4"/>
    <property type="match status" value="1"/>
</dbReference>
<dbReference type="Proteomes" id="UP000332933">
    <property type="component" value="Unassembled WGS sequence"/>
</dbReference>
<accession>A0A485L6J1</accession>
<dbReference type="OrthoDB" id="1856718at2759"/>
<dbReference type="EMBL" id="CAADRA010005886">
    <property type="protein sequence ID" value="VFT93100.1"/>
    <property type="molecule type" value="Genomic_DNA"/>
</dbReference>
<feature type="transmembrane region" description="Helical" evidence="7">
    <location>
        <begin position="163"/>
        <end position="181"/>
    </location>
</feature>
<feature type="transmembrane region" description="Helical" evidence="7">
    <location>
        <begin position="316"/>
        <end position="339"/>
    </location>
</feature>
<dbReference type="Pfam" id="PF01733">
    <property type="entry name" value="Nucleoside_tran"/>
    <property type="match status" value="1"/>
</dbReference>
<dbReference type="GO" id="GO:0005886">
    <property type="term" value="C:plasma membrane"/>
    <property type="evidence" value="ECO:0007669"/>
    <property type="project" value="TreeGrafter"/>
</dbReference>
<keyword evidence="10" id="KW-1185">Reference proteome</keyword>
<evidence type="ECO:0000313" key="10">
    <source>
        <dbReference type="Proteomes" id="UP000332933"/>
    </source>
</evidence>
<evidence type="ECO:0000256" key="3">
    <source>
        <dbReference type="ARBA" id="ARBA00022448"/>
    </source>
</evidence>
<evidence type="ECO:0000256" key="6">
    <source>
        <dbReference type="ARBA" id="ARBA00023136"/>
    </source>
</evidence>
<evidence type="ECO:0000256" key="5">
    <source>
        <dbReference type="ARBA" id="ARBA00022989"/>
    </source>
</evidence>
<dbReference type="InterPro" id="IPR002259">
    <property type="entry name" value="Eqnu_transpt"/>
</dbReference>
<evidence type="ECO:0000256" key="4">
    <source>
        <dbReference type="ARBA" id="ARBA00022692"/>
    </source>
</evidence>
<feature type="transmembrane region" description="Helical" evidence="7">
    <location>
        <begin position="97"/>
        <end position="118"/>
    </location>
</feature>
<protein>
    <submittedName>
        <fullName evidence="9">Aste57867_16324 protein</fullName>
    </submittedName>
</protein>
<feature type="transmembrane region" description="Helical" evidence="7">
    <location>
        <begin position="130"/>
        <end position="156"/>
    </location>
</feature>
<feature type="transmembrane region" description="Helical" evidence="7">
    <location>
        <begin position="382"/>
        <end position="404"/>
    </location>
</feature>
<keyword evidence="3" id="KW-0813">Transport</keyword>
<proteinExistence type="inferred from homology"/>
<dbReference type="PANTHER" id="PTHR10332">
    <property type="entry name" value="EQUILIBRATIVE NUCLEOSIDE TRANSPORTER"/>
    <property type="match status" value="1"/>
</dbReference>
<name>A0A485L6J1_9STRA</name>
<reference evidence="8" key="2">
    <citation type="submission" date="2019-06" db="EMBL/GenBank/DDBJ databases">
        <title>Genomics analysis of Aphanomyces spp. identifies a new class of oomycete effector associated with host adaptation.</title>
        <authorList>
            <person name="Gaulin E."/>
        </authorList>
    </citation>
    <scope>NUCLEOTIDE SEQUENCE</scope>
    <source>
        <strain evidence="8">CBS 578.67</strain>
    </source>
</reference>
<organism evidence="9 10">
    <name type="scientific">Aphanomyces stellatus</name>
    <dbReference type="NCBI Taxonomy" id="120398"/>
    <lineage>
        <taxon>Eukaryota</taxon>
        <taxon>Sar</taxon>
        <taxon>Stramenopiles</taxon>
        <taxon>Oomycota</taxon>
        <taxon>Saprolegniomycetes</taxon>
        <taxon>Saprolegniales</taxon>
        <taxon>Verrucalvaceae</taxon>
        <taxon>Aphanomyces</taxon>
    </lineage>
</organism>
<dbReference type="PRINTS" id="PR01130">
    <property type="entry name" value="DERENTRNSPRT"/>
</dbReference>
<reference evidence="9 10" key="1">
    <citation type="submission" date="2019-03" db="EMBL/GenBank/DDBJ databases">
        <authorList>
            <person name="Gaulin E."/>
            <person name="Dumas B."/>
        </authorList>
    </citation>
    <scope>NUCLEOTIDE SEQUENCE [LARGE SCALE GENOMIC DNA]</scope>
    <source>
        <strain evidence="9">CBS 568.67</strain>
    </source>
</reference>
<evidence type="ECO:0000256" key="7">
    <source>
        <dbReference type="SAM" id="Phobius"/>
    </source>
</evidence>
<feature type="transmembrane region" description="Helical" evidence="7">
    <location>
        <begin position="201"/>
        <end position="220"/>
    </location>
</feature>